<reference evidence="3 4" key="1">
    <citation type="submission" date="2020-04" db="EMBL/GenBank/DDBJ databases">
        <title>Plant Genome Project.</title>
        <authorList>
            <person name="Zhang R.-G."/>
        </authorList>
    </citation>
    <scope>NUCLEOTIDE SEQUENCE [LARGE SCALE GENOMIC DNA]</scope>
    <source>
        <strain evidence="3">YNK0</strain>
        <tissue evidence="3">Leaf</tissue>
    </source>
</reference>
<name>A0A834YE24_TETSI</name>
<dbReference type="InterPro" id="IPR035513">
    <property type="entry name" value="Invertase/methylesterase_inhib"/>
</dbReference>
<dbReference type="OrthoDB" id="1430376at2759"/>
<dbReference type="AlphaFoldDB" id="A0A834YE24"/>
<protein>
    <recommendedName>
        <fullName evidence="2">Pectinesterase inhibitor domain-containing protein</fullName>
    </recommendedName>
</protein>
<dbReference type="Proteomes" id="UP000655225">
    <property type="component" value="Unassembled WGS sequence"/>
</dbReference>
<gene>
    <name evidence="3" type="ORF">HHK36_027952</name>
</gene>
<evidence type="ECO:0000256" key="1">
    <source>
        <dbReference type="ARBA" id="ARBA00022729"/>
    </source>
</evidence>
<dbReference type="EMBL" id="JABCRI010000021">
    <property type="protein sequence ID" value="KAF8380466.1"/>
    <property type="molecule type" value="Genomic_DNA"/>
</dbReference>
<sequence length="183" mass="19717">MNSSSAARTIPGETSVEFIRTSCNSTTYPKLCYSSLFSYASAIQSSPKLLTQTAISVSLATARSTSTMLSELSKSRGMKPREVGAVIDCVEEMSESIEQLQKSVEEMSHVGGFNNFVDQMDDIETWLSAALTDEETCMDGFTGNAMNGNVKSKVRNLVVNLAHLTSNALALTNSYASTQTKSP</sequence>
<dbReference type="GO" id="GO:0046910">
    <property type="term" value="F:pectinesterase inhibitor activity"/>
    <property type="evidence" value="ECO:0007669"/>
    <property type="project" value="UniProtKB-ARBA"/>
</dbReference>
<dbReference type="PANTHER" id="PTHR31080:SF117">
    <property type="entry name" value="PLANT INVERTASE_PECTIN METHYLESTERASE INHIBITOR SUPERFAMILY PROTEIN"/>
    <property type="match status" value="1"/>
</dbReference>
<keyword evidence="4" id="KW-1185">Reference proteome</keyword>
<keyword evidence="1" id="KW-0732">Signal</keyword>
<dbReference type="NCBIfam" id="TIGR01614">
    <property type="entry name" value="PME_inhib"/>
    <property type="match status" value="1"/>
</dbReference>
<organism evidence="3 4">
    <name type="scientific">Tetracentron sinense</name>
    <name type="common">Spur-leaf</name>
    <dbReference type="NCBI Taxonomy" id="13715"/>
    <lineage>
        <taxon>Eukaryota</taxon>
        <taxon>Viridiplantae</taxon>
        <taxon>Streptophyta</taxon>
        <taxon>Embryophyta</taxon>
        <taxon>Tracheophyta</taxon>
        <taxon>Spermatophyta</taxon>
        <taxon>Magnoliopsida</taxon>
        <taxon>Trochodendrales</taxon>
        <taxon>Trochodendraceae</taxon>
        <taxon>Tetracentron</taxon>
    </lineage>
</organism>
<proteinExistence type="predicted"/>
<evidence type="ECO:0000313" key="3">
    <source>
        <dbReference type="EMBL" id="KAF8380466.1"/>
    </source>
</evidence>
<accession>A0A834YE24</accession>
<dbReference type="OMA" id="RPYQEAS"/>
<evidence type="ECO:0000259" key="2">
    <source>
        <dbReference type="SMART" id="SM00856"/>
    </source>
</evidence>
<dbReference type="Pfam" id="PF04043">
    <property type="entry name" value="PMEI"/>
    <property type="match status" value="1"/>
</dbReference>
<dbReference type="SMART" id="SM00856">
    <property type="entry name" value="PMEI"/>
    <property type="match status" value="1"/>
</dbReference>
<dbReference type="Gene3D" id="1.20.140.40">
    <property type="entry name" value="Invertase/pectin methylesterase inhibitor family protein"/>
    <property type="match status" value="1"/>
</dbReference>
<dbReference type="SUPFAM" id="SSF101148">
    <property type="entry name" value="Plant invertase/pectin methylesterase inhibitor"/>
    <property type="match status" value="1"/>
</dbReference>
<evidence type="ECO:0000313" key="4">
    <source>
        <dbReference type="Proteomes" id="UP000655225"/>
    </source>
</evidence>
<feature type="domain" description="Pectinesterase inhibitor" evidence="2">
    <location>
        <begin position="14"/>
        <end position="171"/>
    </location>
</feature>
<comment type="caution">
    <text evidence="3">The sequence shown here is derived from an EMBL/GenBank/DDBJ whole genome shotgun (WGS) entry which is preliminary data.</text>
</comment>
<dbReference type="FunFam" id="1.20.140.40:FF:000005">
    <property type="entry name" value="Pectin methylesterase inhibitor 1"/>
    <property type="match status" value="1"/>
</dbReference>
<dbReference type="PANTHER" id="PTHR31080">
    <property type="entry name" value="PECTINESTERASE INHIBITOR-LIKE"/>
    <property type="match status" value="1"/>
</dbReference>
<dbReference type="CDD" id="cd15798">
    <property type="entry name" value="PMEI-like_3"/>
    <property type="match status" value="1"/>
</dbReference>
<dbReference type="InterPro" id="IPR006501">
    <property type="entry name" value="Pectinesterase_inhib_dom"/>
</dbReference>
<dbReference type="InterPro" id="IPR051955">
    <property type="entry name" value="PME_Inhibitor"/>
</dbReference>